<dbReference type="Proteomes" id="UP000295023">
    <property type="component" value="Unassembled WGS sequence"/>
</dbReference>
<dbReference type="GO" id="GO:0005737">
    <property type="term" value="C:cytoplasm"/>
    <property type="evidence" value="ECO:0007669"/>
    <property type="project" value="TreeGrafter"/>
</dbReference>
<gene>
    <name evidence="8" type="primary">folB</name>
    <name evidence="8" type="ORF">EXY23_11425</name>
</gene>
<dbReference type="NCBIfam" id="TIGR00526">
    <property type="entry name" value="folB_dom"/>
    <property type="match status" value="1"/>
</dbReference>
<comment type="function">
    <text evidence="6">Catalyzes the conversion of 7,8-dihydroneopterin to 6-hydroxymethyl-7,8-dihydropterin.</text>
</comment>
<evidence type="ECO:0000313" key="8">
    <source>
        <dbReference type="EMBL" id="TCZ62983.1"/>
    </source>
</evidence>
<evidence type="ECO:0000256" key="4">
    <source>
        <dbReference type="ARBA" id="ARBA00022909"/>
    </source>
</evidence>
<dbReference type="EMBL" id="SKBM01000009">
    <property type="protein sequence ID" value="TCZ62983.1"/>
    <property type="molecule type" value="Genomic_DNA"/>
</dbReference>
<keyword evidence="5 6" id="KW-0456">Lyase</keyword>
<accession>A0A4R4DSV6</accession>
<comment type="pathway">
    <text evidence="2 6">Cofactor biosynthesis; tetrahydrofolate biosynthesis; 2-amino-4-hydroxy-6-hydroxymethyl-7,8-dihydropteridine diphosphate from 7,8-dihydroneopterin triphosphate: step 3/4.</text>
</comment>
<dbReference type="GO" id="GO:0046654">
    <property type="term" value="P:tetrahydrofolate biosynthetic process"/>
    <property type="evidence" value="ECO:0007669"/>
    <property type="project" value="UniProtKB-UniRule"/>
</dbReference>
<dbReference type="Pfam" id="PF02152">
    <property type="entry name" value="FolB"/>
    <property type="match status" value="1"/>
</dbReference>
<evidence type="ECO:0000259" key="7">
    <source>
        <dbReference type="SMART" id="SM00905"/>
    </source>
</evidence>
<dbReference type="UniPathway" id="UPA00077">
    <property type="reaction ID" value="UER00154"/>
</dbReference>
<dbReference type="Gene3D" id="3.30.1130.10">
    <property type="match status" value="1"/>
</dbReference>
<comment type="catalytic activity">
    <reaction evidence="1 6">
        <text>7,8-dihydroneopterin = 6-hydroxymethyl-7,8-dihydropterin + glycolaldehyde</text>
        <dbReference type="Rhea" id="RHEA:10540"/>
        <dbReference type="ChEBI" id="CHEBI:17001"/>
        <dbReference type="ChEBI" id="CHEBI:17071"/>
        <dbReference type="ChEBI" id="CHEBI:44841"/>
        <dbReference type="EC" id="4.1.2.25"/>
    </reaction>
</comment>
<sequence length="143" mass="15287">MVARGGARGARGVNDAPDAEGRRRLVFVRGLALQARLGVHPHEKAAPQRVVIGVELAVQDDAAPFSIGADDFRRVVDYERVVKAARAVAASGHTLLVETLAERIAEAALADPRVLRARITVEKPDAFPDAASVGVVIERIRPE</sequence>
<keyword evidence="9" id="KW-1185">Reference proteome</keyword>
<dbReference type="GO" id="GO:0004150">
    <property type="term" value="F:dihydroneopterin aldolase activity"/>
    <property type="evidence" value="ECO:0007669"/>
    <property type="project" value="UniProtKB-UniRule"/>
</dbReference>
<dbReference type="InterPro" id="IPR006157">
    <property type="entry name" value="FolB_dom"/>
</dbReference>
<comment type="similarity">
    <text evidence="3 6">Belongs to the DHNA family.</text>
</comment>
<dbReference type="AlphaFoldDB" id="A0A4R4DSV6"/>
<dbReference type="EC" id="4.1.2.25" evidence="6"/>
<dbReference type="SUPFAM" id="SSF55620">
    <property type="entry name" value="Tetrahydrobiopterin biosynthesis enzymes-like"/>
    <property type="match status" value="1"/>
</dbReference>
<proteinExistence type="inferred from homology"/>
<evidence type="ECO:0000313" key="9">
    <source>
        <dbReference type="Proteomes" id="UP000295023"/>
    </source>
</evidence>
<dbReference type="NCBIfam" id="TIGR00525">
    <property type="entry name" value="folB"/>
    <property type="match status" value="1"/>
</dbReference>
<reference evidence="8 9" key="1">
    <citation type="submission" date="2019-03" db="EMBL/GenBank/DDBJ databases">
        <title>Paracraurococcus aquatilis NE82 genome sequence.</title>
        <authorList>
            <person name="Zhao Y."/>
            <person name="Du Z."/>
        </authorList>
    </citation>
    <scope>NUCLEOTIDE SEQUENCE [LARGE SCALE GENOMIC DNA]</scope>
    <source>
        <strain evidence="8 9">NE82</strain>
    </source>
</reference>
<dbReference type="OrthoDB" id="5297888at2"/>
<evidence type="ECO:0000256" key="3">
    <source>
        <dbReference type="ARBA" id="ARBA00005708"/>
    </source>
</evidence>
<evidence type="ECO:0000256" key="1">
    <source>
        <dbReference type="ARBA" id="ARBA00001353"/>
    </source>
</evidence>
<comment type="caution">
    <text evidence="8">The sequence shown here is derived from an EMBL/GenBank/DDBJ whole genome shotgun (WGS) entry which is preliminary data.</text>
</comment>
<feature type="domain" description="Dihydroneopterin aldolase/epimerase" evidence="7">
    <location>
        <begin position="26"/>
        <end position="139"/>
    </location>
</feature>
<evidence type="ECO:0000256" key="2">
    <source>
        <dbReference type="ARBA" id="ARBA00005013"/>
    </source>
</evidence>
<evidence type="ECO:0000256" key="6">
    <source>
        <dbReference type="RuleBase" id="RU362079"/>
    </source>
</evidence>
<dbReference type="GO" id="GO:0046656">
    <property type="term" value="P:folic acid biosynthetic process"/>
    <property type="evidence" value="ECO:0007669"/>
    <property type="project" value="UniProtKB-UniRule"/>
</dbReference>
<evidence type="ECO:0000256" key="5">
    <source>
        <dbReference type="ARBA" id="ARBA00023239"/>
    </source>
</evidence>
<name>A0A4R4DSV6_9PROT</name>
<dbReference type="PANTHER" id="PTHR42844">
    <property type="entry name" value="DIHYDRONEOPTERIN ALDOLASE 1-RELATED"/>
    <property type="match status" value="1"/>
</dbReference>
<keyword evidence="4 6" id="KW-0289">Folate biosynthesis</keyword>
<organism evidence="8 9">
    <name type="scientific">Roseicella aquatilis</name>
    <dbReference type="NCBI Taxonomy" id="2527868"/>
    <lineage>
        <taxon>Bacteria</taxon>
        <taxon>Pseudomonadati</taxon>
        <taxon>Pseudomonadota</taxon>
        <taxon>Alphaproteobacteria</taxon>
        <taxon>Acetobacterales</taxon>
        <taxon>Roseomonadaceae</taxon>
        <taxon>Roseicella</taxon>
    </lineage>
</organism>
<dbReference type="InterPro" id="IPR043133">
    <property type="entry name" value="GTP-CH-I_C/QueF"/>
</dbReference>
<dbReference type="InterPro" id="IPR006156">
    <property type="entry name" value="Dihydroneopterin_aldolase"/>
</dbReference>
<protein>
    <recommendedName>
        <fullName evidence="6">7,8-dihydroneopterin aldolase</fullName>
        <ecNumber evidence="6">4.1.2.25</ecNumber>
    </recommendedName>
</protein>
<dbReference type="SMART" id="SM00905">
    <property type="entry name" value="FolB"/>
    <property type="match status" value="1"/>
</dbReference>
<dbReference type="PANTHER" id="PTHR42844:SF1">
    <property type="entry name" value="DIHYDRONEOPTERIN ALDOLASE 1-RELATED"/>
    <property type="match status" value="1"/>
</dbReference>